<dbReference type="InterPro" id="IPR027619">
    <property type="entry name" value="C-S_lyase_PatB-like"/>
</dbReference>
<comment type="cofactor">
    <cofactor evidence="1">
        <name>pyridoxal 5'-phosphate</name>
        <dbReference type="ChEBI" id="CHEBI:597326"/>
    </cofactor>
</comment>
<dbReference type="InterPro" id="IPR015424">
    <property type="entry name" value="PyrdxlP-dep_Trfase"/>
</dbReference>
<dbReference type="EMBL" id="AEPV01000074">
    <property type="protein sequence ID" value="EFU73199.1"/>
    <property type="molecule type" value="Genomic_DNA"/>
</dbReference>
<dbReference type="NCBIfam" id="TIGR04350">
    <property type="entry name" value="C_S_lyase_PatB"/>
    <property type="match status" value="1"/>
</dbReference>
<name>E6LHT9_ENTI1</name>
<dbReference type="eggNOG" id="COG1168">
    <property type="taxonomic scope" value="Bacteria"/>
</dbReference>
<evidence type="ECO:0000256" key="1">
    <source>
        <dbReference type="ARBA" id="ARBA00001933"/>
    </source>
</evidence>
<dbReference type="Gene3D" id="3.40.640.10">
    <property type="entry name" value="Type I PLP-dependent aspartate aminotransferase-like (Major domain)"/>
    <property type="match status" value="1"/>
</dbReference>
<gene>
    <name evidence="7" type="primary">patB</name>
    <name evidence="7" type="ORF">HMPREF9088_1929</name>
</gene>
<dbReference type="InterPro" id="IPR015421">
    <property type="entry name" value="PyrdxlP-dep_Trfase_major"/>
</dbReference>
<dbReference type="PANTHER" id="PTHR43525:SF1">
    <property type="entry name" value="PROTEIN MALY"/>
    <property type="match status" value="1"/>
</dbReference>
<dbReference type="InterPro" id="IPR051798">
    <property type="entry name" value="Class-II_PLP-Dep_Aminotrans"/>
</dbReference>
<keyword evidence="4" id="KW-0456">Lyase</keyword>
<protein>
    <recommendedName>
        <fullName evidence="2">cysteine-S-conjugate beta-lyase</fullName>
        <ecNumber evidence="2">4.4.1.13</ecNumber>
    </recommendedName>
</protein>
<dbReference type="HOGENOM" id="CLU_017584_15_0_9"/>
<dbReference type="GO" id="GO:0008483">
    <property type="term" value="F:transaminase activity"/>
    <property type="evidence" value="ECO:0007669"/>
    <property type="project" value="UniProtKB-KW"/>
</dbReference>
<dbReference type="EC" id="4.4.1.13" evidence="2"/>
<dbReference type="STRING" id="888064.HMPREF9088_1929"/>
<keyword evidence="7" id="KW-0032">Aminotransferase</keyword>
<evidence type="ECO:0000256" key="5">
    <source>
        <dbReference type="ARBA" id="ARBA00037974"/>
    </source>
</evidence>
<keyword evidence="3" id="KW-0663">Pyridoxal phosphate</keyword>
<reference evidence="7 8" key="1">
    <citation type="submission" date="2010-12" db="EMBL/GenBank/DDBJ databases">
        <authorList>
            <person name="Muzny D."/>
            <person name="Qin X."/>
            <person name="Deng J."/>
            <person name="Jiang H."/>
            <person name="Liu Y."/>
            <person name="Qu J."/>
            <person name="Song X.-Z."/>
            <person name="Zhang L."/>
            <person name="Thornton R."/>
            <person name="Coyle M."/>
            <person name="Francisco L."/>
            <person name="Jackson L."/>
            <person name="Javaid M."/>
            <person name="Korchina V."/>
            <person name="Kovar C."/>
            <person name="Mata R."/>
            <person name="Mathew T."/>
            <person name="Ngo R."/>
            <person name="Nguyen L."/>
            <person name="Nguyen N."/>
            <person name="Okwuonu G."/>
            <person name="Ongeri F."/>
            <person name="Pham C."/>
            <person name="Simmons D."/>
            <person name="Wilczek-Boney K."/>
            <person name="Hale W."/>
            <person name="Jakkamsetti A."/>
            <person name="Pham P."/>
            <person name="Ruth R."/>
            <person name="San Lucas F."/>
            <person name="Warren J."/>
            <person name="Zhang J."/>
            <person name="Zhao Z."/>
            <person name="Zhou C."/>
            <person name="Zhu D."/>
            <person name="Lee S."/>
            <person name="Bess C."/>
            <person name="Blankenburg K."/>
            <person name="Forbes L."/>
            <person name="Fu Q."/>
            <person name="Gubbala S."/>
            <person name="Hirani K."/>
            <person name="Jayaseelan J.C."/>
            <person name="Lara F."/>
            <person name="Munidasa M."/>
            <person name="Palculict T."/>
            <person name="Patil S."/>
            <person name="Pu L.-L."/>
            <person name="Saada N."/>
            <person name="Tang L."/>
            <person name="Weissenberger G."/>
            <person name="Zhu Y."/>
            <person name="Hemphill L."/>
            <person name="Shang Y."/>
            <person name="Youmans B."/>
            <person name="Ayvaz T."/>
            <person name="Ross M."/>
            <person name="Santibanez J."/>
            <person name="Aqrawi P."/>
            <person name="Gross S."/>
            <person name="Joshi V."/>
            <person name="Fowler G."/>
            <person name="Nazareth L."/>
            <person name="Reid J."/>
            <person name="Worley K."/>
            <person name="Petrosino J."/>
            <person name="Highlander S."/>
            <person name="Gibbs R."/>
        </authorList>
    </citation>
    <scope>NUCLEOTIDE SEQUENCE [LARGE SCALE GENOMIC DNA]</scope>
    <source>
        <strain evidence="8">DSM 15952 / CCUG 50447 / LMG 22039 / TP 1.5</strain>
    </source>
</reference>
<accession>E6LHT9</accession>
<organism evidence="7 8">
    <name type="scientific">Enterococcus italicus (strain DSM 15952 / CCUG 50447 / LMG 22039 / TP 1.5)</name>
    <dbReference type="NCBI Taxonomy" id="888064"/>
    <lineage>
        <taxon>Bacteria</taxon>
        <taxon>Bacillati</taxon>
        <taxon>Bacillota</taxon>
        <taxon>Bacilli</taxon>
        <taxon>Lactobacillales</taxon>
        <taxon>Enterococcaceae</taxon>
        <taxon>Enterococcus</taxon>
    </lineage>
</organism>
<evidence type="ECO:0000256" key="4">
    <source>
        <dbReference type="ARBA" id="ARBA00023239"/>
    </source>
</evidence>
<dbReference type="PATRIC" id="fig|888064.11.peg.2066"/>
<dbReference type="Gene3D" id="3.90.1150.10">
    <property type="entry name" value="Aspartate Aminotransferase, domain 1"/>
    <property type="match status" value="1"/>
</dbReference>
<evidence type="ECO:0000313" key="8">
    <source>
        <dbReference type="Proteomes" id="UP000010296"/>
    </source>
</evidence>
<dbReference type="GO" id="GO:0030170">
    <property type="term" value="F:pyridoxal phosphate binding"/>
    <property type="evidence" value="ECO:0007669"/>
    <property type="project" value="InterPro"/>
</dbReference>
<evidence type="ECO:0000313" key="7">
    <source>
        <dbReference type="EMBL" id="EFU73199.1"/>
    </source>
</evidence>
<dbReference type="InterPro" id="IPR015422">
    <property type="entry name" value="PyrdxlP-dep_Trfase_small"/>
</dbReference>
<dbReference type="Proteomes" id="UP000010296">
    <property type="component" value="Unassembled WGS sequence"/>
</dbReference>
<dbReference type="AlphaFoldDB" id="E6LHT9"/>
<comment type="caution">
    <text evidence="7">The sequence shown here is derived from an EMBL/GenBank/DDBJ whole genome shotgun (WGS) entry which is preliminary data.</text>
</comment>
<evidence type="ECO:0000256" key="2">
    <source>
        <dbReference type="ARBA" id="ARBA00012224"/>
    </source>
</evidence>
<keyword evidence="8" id="KW-1185">Reference proteome</keyword>
<proteinExistence type="inferred from homology"/>
<keyword evidence="7" id="KW-0808">Transferase</keyword>
<dbReference type="GO" id="GO:0047804">
    <property type="term" value="F:cysteine-S-conjugate beta-lyase activity"/>
    <property type="evidence" value="ECO:0007669"/>
    <property type="project" value="UniProtKB-EC"/>
</dbReference>
<dbReference type="Pfam" id="PF00155">
    <property type="entry name" value="Aminotran_1_2"/>
    <property type="match status" value="1"/>
</dbReference>
<evidence type="ECO:0000256" key="3">
    <source>
        <dbReference type="ARBA" id="ARBA00022898"/>
    </source>
</evidence>
<dbReference type="CDD" id="cd00609">
    <property type="entry name" value="AAT_like"/>
    <property type="match status" value="1"/>
</dbReference>
<dbReference type="PANTHER" id="PTHR43525">
    <property type="entry name" value="PROTEIN MALY"/>
    <property type="match status" value="1"/>
</dbReference>
<comment type="similarity">
    <text evidence="5">Belongs to the class-II pyridoxal-phosphate-dependent aminotransferase family. MalY/PatB cystathionine beta-lyase subfamily.</text>
</comment>
<dbReference type="SUPFAM" id="SSF53383">
    <property type="entry name" value="PLP-dependent transferases"/>
    <property type="match status" value="1"/>
</dbReference>
<evidence type="ECO:0000259" key="6">
    <source>
        <dbReference type="Pfam" id="PF00155"/>
    </source>
</evidence>
<dbReference type="InterPro" id="IPR004839">
    <property type="entry name" value="Aminotransferase_I/II_large"/>
</dbReference>
<feature type="domain" description="Aminotransferase class I/classII large" evidence="6">
    <location>
        <begin position="77"/>
        <end position="388"/>
    </location>
</feature>
<sequence>MSDLDTKTFIDKYAITRKGTDSLKWDALKERFGSDELLPLWVADADFSTDQVVKDALVKRVDEGAYGYSIRSADYVASYQGWQDRHEGTQVKAEWLIFSTGVVQSLYDLIACFTNEADGIMIQTPVYYPFFNSIKDQKRRLVEAPLLNDDEDYTMDLVKMEELFKAKNIQLFILCSPHNPIGRVWTKDELQAVLRLCQTYNVRLLSDEIHSDLVVHNHTFVSALTVAKEVGFRDLIVCNSPSKTFNFAGLLHSHIWIPDEALRTQFQKWAKQHRQTEISVLGQVAAKTAYQSSDEWHQAFLQVIEENYLFIKSTLQEAFPEITISPLQGTYLAWLNIESVLAGESVKEFIQEKAKLAIDYGEWFSPAYKHYIRINLATTPDIIKQALKQFILAAKQ</sequence>